<dbReference type="PANTHER" id="PTHR34203">
    <property type="entry name" value="METHYLTRANSFERASE, FKBM FAMILY PROTEIN"/>
    <property type="match status" value="1"/>
</dbReference>
<dbReference type="GO" id="GO:0032259">
    <property type="term" value="P:methylation"/>
    <property type="evidence" value="ECO:0007669"/>
    <property type="project" value="UniProtKB-KW"/>
</dbReference>
<dbReference type="EMBL" id="BDQK01000016">
    <property type="protein sequence ID" value="GBF82288.1"/>
    <property type="molecule type" value="Genomic_DNA"/>
</dbReference>
<evidence type="ECO:0000313" key="3">
    <source>
        <dbReference type="Proteomes" id="UP000287247"/>
    </source>
</evidence>
<dbReference type="InterPro" id="IPR029063">
    <property type="entry name" value="SAM-dependent_MTases_sf"/>
</dbReference>
<dbReference type="InterPro" id="IPR006342">
    <property type="entry name" value="FkbM_mtfrase"/>
</dbReference>
<dbReference type="SUPFAM" id="SSF53335">
    <property type="entry name" value="S-adenosyl-L-methionine-dependent methyltransferases"/>
    <property type="match status" value="1"/>
</dbReference>
<accession>A0A401IM35</accession>
<dbReference type="RefSeq" id="WP_124972703.1">
    <property type="nucleotide sequence ID" value="NZ_BDQK01000016.1"/>
</dbReference>
<gene>
    <name evidence="2" type="ORF">AsFPU1_3716</name>
</gene>
<reference evidence="3" key="1">
    <citation type="submission" date="2017-05" db="EMBL/GenBank/DDBJ databases">
        <title>Physiological properties and genetic analysis related to exopolysaccharide production of fresh-water unicellular cyanobacterium Aphanothece sacrum, Suizenji Nori, that has been cultured as a food source in Japan.</title>
        <authorList>
            <person name="Kanesaki Y."/>
            <person name="Yoshikawa S."/>
            <person name="Ohki K."/>
        </authorList>
    </citation>
    <scope>NUCLEOTIDE SEQUENCE [LARGE SCALE GENOMIC DNA]</scope>
    <source>
        <strain evidence="3">FPU1</strain>
    </source>
</reference>
<dbReference type="AlphaFoldDB" id="A0A401IM35"/>
<name>A0A401IM35_APHSA</name>
<dbReference type="InterPro" id="IPR052514">
    <property type="entry name" value="SAM-dependent_MTase"/>
</dbReference>
<dbReference type="Gene3D" id="3.40.50.150">
    <property type="entry name" value="Vaccinia Virus protein VP39"/>
    <property type="match status" value="1"/>
</dbReference>
<sequence length="386" mass="43802">MNKLKNWLKVRLTRFLLGEIDQQLQINQKLEEVRLYGIAPWYQENLWEPPVQLALRDLCRPGDVVFDVGANFGGLTTLMSRMVGPKGVVCAFEASPRIVDKCQQNIVLSGCSNVQLFHTAVYHKSYGKVPIYLGSHLNDSIYSNPQNAPAAYQVSTIALDDFVNHTGLVPTVVKMDIEGAELDALKGMINTITTAKPHLILETQPDDTRCLDLLRENGYISIDLNTYQEVKSSNDYPPGTGIRNNLYIHQDRLAEVAYQPPFEFQEIYTLIVEDFETKNKGSISLKNPLILDKGRYLIDMDFTAQGRDNDLTCGVKIDDKIIFRYHAYSNLLASTYRDWVIHISETSKVNLYFDFLNESSDDTLLVKGAKITRINDFKDLSTNLYI</sequence>
<evidence type="ECO:0000313" key="2">
    <source>
        <dbReference type="EMBL" id="GBF82288.1"/>
    </source>
</evidence>
<dbReference type="OrthoDB" id="574299at2"/>
<keyword evidence="2" id="KW-0489">Methyltransferase</keyword>
<organism evidence="2 3">
    <name type="scientific">Aphanothece sacrum FPU1</name>
    <dbReference type="NCBI Taxonomy" id="1920663"/>
    <lineage>
        <taxon>Bacteria</taxon>
        <taxon>Bacillati</taxon>
        <taxon>Cyanobacteriota</taxon>
        <taxon>Cyanophyceae</taxon>
        <taxon>Oscillatoriophycideae</taxon>
        <taxon>Chroococcales</taxon>
        <taxon>Aphanothecaceae</taxon>
        <taxon>Aphanothece</taxon>
    </lineage>
</organism>
<feature type="domain" description="Methyltransferase FkbM" evidence="1">
    <location>
        <begin position="67"/>
        <end position="220"/>
    </location>
</feature>
<proteinExistence type="predicted"/>
<dbReference type="GO" id="GO:0008168">
    <property type="term" value="F:methyltransferase activity"/>
    <property type="evidence" value="ECO:0007669"/>
    <property type="project" value="UniProtKB-KW"/>
</dbReference>
<dbReference type="Pfam" id="PF05050">
    <property type="entry name" value="Methyltransf_21"/>
    <property type="match status" value="1"/>
</dbReference>
<dbReference type="PANTHER" id="PTHR34203:SF15">
    <property type="entry name" value="SLL1173 PROTEIN"/>
    <property type="match status" value="1"/>
</dbReference>
<dbReference type="NCBIfam" id="TIGR01444">
    <property type="entry name" value="fkbM_fam"/>
    <property type="match status" value="1"/>
</dbReference>
<keyword evidence="2" id="KW-0808">Transferase</keyword>
<protein>
    <submittedName>
        <fullName evidence="2">Methyltransferase</fullName>
    </submittedName>
</protein>
<comment type="caution">
    <text evidence="2">The sequence shown here is derived from an EMBL/GenBank/DDBJ whole genome shotgun (WGS) entry which is preliminary data.</text>
</comment>
<evidence type="ECO:0000259" key="1">
    <source>
        <dbReference type="Pfam" id="PF05050"/>
    </source>
</evidence>
<keyword evidence="3" id="KW-1185">Reference proteome</keyword>
<dbReference type="Proteomes" id="UP000287247">
    <property type="component" value="Unassembled WGS sequence"/>
</dbReference>